<organism evidence="1 2">
    <name type="scientific">Lupinus luteus</name>
    <name type="common">European yellow lupine</name>
    <dbReference type="NCBI Taxonomy" id="3873"/>
    <lineage>
        <taxon>Eukaryota</taxon>
        <taxon>Viridiplantae</taxon>
        <taxon>Streptophyta</taxon>
        <taxon>Embryophyta</taxon>
        <taxon>Tracheophyta</taxon>
        <taxon>Spermatophyta</taxon>
        <taxon>Magnoliopsida</taxon>
        <taxon>eudicotyledons</taxon>
        <taxon>Gunneridae</taxon>
        <taxon>Pentapetalae</taxon>
        <taxon>rosids</taxon>
        <taxon>fabids</taxon>
        <taxon>Fabales</taxon>
        <taxon>Fabaceae</taxon>
        <taxon>Papilionoideae</taxon>
        <taxon>50 kb inversion clade</taxon>
        <taxon>genistoids sensu lato</taxon>
        <taxon>core genistoids</taxon>
        <taxon>Genisteae</taxon>
        <taxon>Lupinus</taxon>
    </lineage>
</organism>
<keyword evidence="2" id="KW-1185">Reference proteome</keyword>
<comment type="caution">
    <text evidence="1">The sequence shown here is derived from an EMBL/GenBank/DDBJ whole genome shotgun (WGS) entry which is preliminary data.</text>
</comment>
<reference evidence="1 2" key="1">
    <citation type="submission" date="2024-03" db="EMBL/GenBank/DDBJ databases">
        <authorList>
            <person name="Martinez-Hernandez J."/>
        </authorList>
    </citation>
    <scope>NUCLEOTIDE SEQUENCE [LARGE SCALE GENOMIC DNA]</scope>
</reference>
<dbReference type="EMBL" id="CAXHTB010000026">
    <property type="protein sequence ID" value="CAL0334999.1"/>
    <property type="molecule type" value="Genomic_DNA"/>
</dbReference>
<gene>
    <name evidence="1" type="ORF">LLUT_LOCUS36059</name>
</gene>
<dbReference type="Proteomes" id="UP001497480">
    <property type="component" value="Unassembled WGS sequence"/>
</dbReference>
<evidence type="ECO:0000313" key="2">
    <source>
        <dbReference type="Proteomes" id="UP001497480"/>
    </source>
</evidence>
<evidence type="ECO:0000313" key="1">
    <source>
        <dbReference type="EMBL" id="CAL0334999.1"/>
    </source>
</evidence>
<protein>
    <submittedName>
        <fullName evidence="1">Uncharacterized protein</fullName>
    </submittedName>
</protein>
<proteinExistence type="predicted"/>
<sequence length="120" mass="13407">MEIVIVYLVTAVVIGPVLKRDVVLAVAVHQNIFPNQINDDGITEEVLWMQIHVVRVQVMEIVIVYLVTAVVIGPVLKRDVVLAVAVHQNIFPSQINDDGITEEVQASRFCGCKYMSSMYK</sequence>
<dbReference type="AlphaFoldDB" id="A0AAV1YM15"/>
<accession>A0AAV1YM15</accession>
<name>A0AAV1YM15_LUPLU</name>